<evidence type="ECO:0000313" key="2">
    <source>
        <dbReference type="Proteomes" id="UP001195483"/>
    </source>
</evidence>
<accession>A0AAE0VRS0</accession>
<keyword evidence="2" id="KW-1185">Reference proteome</keyword>
<protein>
    <recommendedName>
        <fullName evidence="3">Reverse transcriptase</fullName>
    </recommendedName>
</protein>
<dbReference type="InterPro" id="IPR043502">
    <property type="entry name" value="DNA/RNA_pol_sf"/>
</dbReference>
<gene>
    <name evidence="1" type="ORF">CHS0354_042734</name>
</gene>
<evidence type="ECO:0000313" key="1">
    <source>
        <dbReference type="EMBL" id="KAK3587774.1"/>
    </source>
</evidence>
<name>A0AAE0VRS0_9BIVA</name>
<evidence type="ECO:0008006" key="3">
    <source>
        <dbReference type="Google" id="ProtNLM"/>
    </source>
</evidence>
<dbReference type="EMBL" id="JAEAOA010002357">
    <property type="protein sequence ID" value="KAK3587774.1"/>
    <property type="molecule type" value="Genomic_DNA"/>
</dbReference>
<dbReference type="SUPFAM" id="SSF56672">
    <property type="entry name" value="DNA/RNA polymerases"/>
    <property type="match status" value="1"/>
</dbReference>
<reference evidence="1" key="3">
    <citation type="submission" date="2023-05" db="EMBL/GenBank/DDBJ databases">
        <authorList>
            <person name="Smith C.H."/>
        </authorList>
    </citation>
    <scope>NUCLEOTIDE SEQUENCE</scope>
    <source>
        <strain evidence="1">CHS0354</strain>
        <tissue evidence="1">Mantle</tissue>
    </source>
</reference>
<proteinExistence type="predicted"/>
<dbReference type="Gene3D" id="3.30.70.270">
    <property type="match status" value="1"/>
</dbReference>
<comment type="caution">
    <text evidence="1">The sequence shown here is derived from an EMBL/GenBank/DDBJ whole genome shotgun (WGS) entry which is preliminary data.</text>
</comment>
<dbReference type="Proteomes" id="UP001195483">
    <property type="component" value="Unassembled WGS sequence"/>
</dbReference>
<reference evidence="1" key="2">
    <citation type="journal article" date="2021" name="Genome Biol. Evol.">
        <title>Developing a high-quality reference genome for a parasitic bivalve with doubly uniparental inheritance (Bivalvia: Unionida).</title>
        <authorList>
            <person name="Smith C.H."/>
        </authorList>
    </citation>
    <scope>NUCLEOTIDE SEQUENCE</scope>
    <source>
        <strain evidence="1">CHS0354</strain>
        <tissue evidence="1">Mantle</tissue>
    </source>
</reference>
<organism evidence="1 2">
    <name type="scientific">Potamilus streckersoni</name>
    <dbReference type="NCBI Taxonomy" id="2493646"/>
    <lineage>
        <taxon>Eukaryota</taxon>
        <taxon>Metazoa</taxon>
        <taxon>Spiralia</taxon>
        <taxon>Lophotrochozoa</taxon>
        <taxon>Mollusca</taxon>
        <taxon>Bivalvia</taxon>
        <taxon>Autobranchia</taxon>
        <taxon>Heteroconchia</taxon>
        <taxon>Palaeoheterodonta</taxon>
        <taxon>Unionida</taxon>
        <taxon>Unionoidea</taxon>
        <taxon>Unionidae</taxon>
        <taxon>Ambleminae</taxon>
        <taxon>Lampsilini</taxon>
        <taxon>Potamilus</taxon>
    </lineage>
</organism>
<sequence length="85" mass="10049">MAQLPTFYEGAEAIMIDILIYGRTLEEHNRRLQLVLEKLNRHGHTLNNEKYLSTIKRPIMDLLKSDTAWYWGPYQDYAFTKSGRC</sequence>
<reference evidence="1" key="1">
    <citation type="journal article" date="2021" name="Genome Biol. Evol.">
        <title>A High-Quality Reference Genome for a Parasitic Bivalve with Doubly Uniparental Inheritance (Bivalvia: Unionida).</title>
        <authorList>
            <person name="Smith C.H."/>
        </authorList>
    </citation>
    <scope>NUCLEOTIDE SEQUENCE</scope>
    <source>
        <strain evidence="1">CHS0354</strain>
    </source>
</reference>
<dbReference type="InterPro" id="IPR043128">
    <property type="entry name" value="Rev_trsase/Diguanyl_cyclase"/>
</dbReference>
<dbReference type="AlphaFoldDB" id="A0AAE0VRS0"/>